<evidence type="ECO:0000259" key="1">
    <source>
        <dbReference type="Pfam" id="PF23309"/>
    </source>
</evidence>
<name>A0ABD2HZR1_9BILA</name>
<evidence type="ECO:0000313" key="2">
    <source>
        <dbReference type="EMBL" id="KAL3073789.1"/>
    </source>
</evidence>
<dbReference type="Proteomes" id="UP001620626">
    <property type="component" value="Unassembled WGS sequence"/>
</dbReference>
<gene>
    <name evidence="2" type="ORF">niasHT_038714</name>
</gene>
<dbReference type="InterPro" id="IPR055510">
    <property type="entry name" value="DUF7083"/>
</dbReference>
<reference evidence="2 3" key="1">
    <citation type="submission" date="2024-10" db="EMBL/GenBank/DDBJ databases">
        <authorList>
            <person name="Kim D."/>
        </authorList>
    </citation>
    <scope>NUCLEOTIDE SEQUENCE [LARGE SCALE GENOMIC DNA]</scope>
    <source>
        <strain evidence="2">BH-2024</strain>
    </source>
</reference>
<dbReference type="EMBL" id="JBICBT010001311">
    <property type="protein sequence ID" value="KAL3073789.1"/>
    <property type="molecule type" value="Genomic_DNA"/>
</dbReference>
<protein>
    <recommendedName>
        <fullName evidence="1">DUF7083 domain-containing protein</fullName>
    </recommendedName>
</protein>
<accession>A0ABD2HZR1</accession>
<dbReference type="AlphaFoldDB" id="A0ABD2HZR1"/>
<comment type="caution">
    <text evidence="2">The sequence shown here is derived from an EMBL/GenBank/DDBJ whole genome shotgun (WGS) entry which is preliminary data.</text>
</comment>
<feature type="domain" description="DUF7083" evidence="1">
    <location>
        <begin position="108"/>
        <end position="170"/>
    </location>
</feature>
<evidence type="ECO:0000313" key="3">
    <source>
        <dbReference type="Proteomes" id="UP001620626"/>
    </source>
</evidence>
<proteinExistence type="predicted"/>
<organism evidence="2 3">
    <name type="scientific">Heterodera trifolii</name>
    <dbReference type="NCBI Taxonomy" id="157864"/>
    <lineage>
        <taxon>Eukaryota</taxon>
        <taxon>Metazoa</taxon>
        <taxon>Ecdysozoa</taxon>
        <taxon>Nematoda</taxon>
        <taxon>Chromadorea</taxon>
        <taxon>Rhabditida</taxon>
        <taxon>Tylenchina</taxon>
        <taxon>Tylenchomorpha</taxon>
        <taxon>Tylenchoidea</taxon>
        <taxon>Heteroderidae</taxon>
        <taxon>Heteroderinae</taxon>
        <taxon>Heterodera</taxon>
    </lineage>
</organism>
<sequence length="207" mass="24229">MRHLRRAICAAQQKWTFAPLSKVDTCPRYLRRRQLRRGYLRRSICAADICAAPFAPRHLRRPAKMDFCAALSKILYTTNWRSQQPFFTQSKTHRAANQPQQNQYPKTGERFGVLIEEDGKELPEQTKVRLLLGKLGDDEYNKYRDSISPTQPDQVKWADTLTKLKDLFAETRSLFVRRSFKFDKSRAKTSHLWWHTSTPLVKMPTSA</sequence>
<keyword evidence="3" id="KW-1185">Reference proteome</keyword>
<dbReference type="Pfam" id="PF23309">
    <property type="entry name" value="DUF7083"/>
    <property type="match status" value="1"/>
</dbReference>